<feature type="region of interest" description="Disordered" evidence="1">
    <location>
        <begin position="1"/>
        <end position="61"/>
    </location>
</feature>
<protein>
    <submittedName>
        <fullName evidence="2">Uncharacterized protein</fullName>
    </submittedName>
</protein>
<evidence type="ECO:0000313" key="3">
    <source>
        <dbReference type="Proteomes" id="UP000199200"/>
    </source>
</evidence>
<proteinExistence type="predicted"/>
<evidence type="ECO:0000256" key="1">
    <source>
        <dbReference type="SAM" id="MobiDB-lite"/>
    </source>
</evidence>
<gene>
    <name evidence="2" type="ORF">SAMN04488127_2327</name>
</gene>
<organism evidence="2 3">
    <name type="scientific">Bhargavaea ginsengi</name>
    <dbReference type="NCBI Taxonomy" id="426757"/>
    <lineage>
        <taxon>Bacteria</taxon>
        <taxon>Bacillati</taxon>
        <taxon>Bacillota</taxon>
        <taxon>Bacilli</taxon>
        <taxon>Bacillales</taxon>
        <taxon>Caryophanaceae</taxon>
        <taxon>Bhargavaea</taxon>
    </lineage>
</organism>
<feature type="compositionally biased region" description="Basic and acidic residues" evidence="1">
    <location>
        <begin position="156"/>
        <end position="165"/>
    </location>
</feature>
<feature type="region of interest" description="Disordered" evidence="1">
    <location>
        <begin position="139"/>
        <end position="184"/>
    </location>
</feature>
<feature type="compositionally biased region" description="Acidic residues" evidence="1">
    <location>
        <begin position="166"/>
        <end position="178"/>
    </location>
</feature>
<evidence type="ECO:0000313" key="2">
    <source>
        <dbReference type="EMBL" id="SEJ62473.1"/>
    </source>
</evidence>
<name>A0A1H7A9Y0_9BACL</name>
<dbReference type="RefSeq" id="WP_092054306.1">
    <property type="nucleotide sequence ID" value="NZ_FNZF01000004.1"/>
</dbReference>
<sequence>MGQDNNEFVNKAKESLEELAGKTKEIFGDVKDRREAKMEDQSQYDHDSADWNNRERKHAAGEFEYQTRNQYQNGAQLDAVPDIGQESASDRKDTAEWASRYSEQQPVNDFTELGAVGGEPAVEDVTEGTRADLCTEAVYGDPTGRYDGSEVNMLSDEERQARYDEQEPLDDFLDDTEGPEQRRH</sequence>
<dbReference type="EMBL" id="FNZF01000004">
    <property type="protein sequence ID" value="SEJ62473.1"/>
    <property type="molecule type" value="Genomic_DNA"/>
</dbReference>
<accession>A0A1H7A9Y0</accession>
<dbReference type="STRING" id="426757.SAMN04488127_2327"/>
<keyword evidence="3" id="KW-1185">Reference proteome</keyword>
<dbReference type="AlphaFoldDB" id="A0A1H7A9Y0"/>
<dbReference type="OrthoDB" id="2450781at2"/>
<reference evidence="3" key="1">
    <citation type="submission" date="2016-10" db="EMBL/GenBank/DDBJ databases">
        <authorList>
            <person name="Varghese N."/>
            <person name="Submissions S."/>
        </authorList>
    </citation>
    <scope>NUCLEOTIDE SEQUENCE [LARGE SCALE GENOMIC DNA]</scope>
    <source>
        <strain evidence="3">CGMCC 1.6763</strain>
    </source>
</reference>
<feature type="region of interest" description="Disordered" evidence="1">
    <location>
        <begin position="73"/>
        <end position="106"/>
    </location>
</feature>
<feature type="compositionally biased region" description="Basic and acidic residues" evidence="1">
    <location>
        <begin position="10"/>
        <end position="61"/>
    </location>
</feature>
<dbReference type="Proteomes" id="UP000199200">
    <property type="component" value="Unassembled WGS sequence"/>
</dbReference>